<name>A0A1D6EPA9_MAIZE</name>
<dbReference type="InterPro" id="IPR001925">
    <property type="entry name" value="Porin_Euk"/>
</dbReference>
<sequence>MVGPGLYTEIGKKTRDLLYKDYQTDHKFTLTTYTSNGVAVTASSTKKADLILGEIQSQIKNKNMTIDVKANSESNVNLSLYMYILNPWKLHPLLKMDLQHVHLL</sequence>
<accession>A0A1D6EPA9</accession>
<dbReference type="GO" id="GO:0005741">
    <property type="term" value="C:mitochondrial outer membrane"/>
    <property type="evidence" value="ECO:0007669"/>
    <property type="project" value="InterPro"/>
</dbReference>
<dbReference type="EMBL" id="CM007648">
    <property type="protein sequence ID" value="ONM21610.1"/>
    <property type="molecule type" value="Genomic_DNA"/>
</dbReference>
<dbReference type="InterPro" id="IPR023614">
    <property type="entry name" value="Porin_dom_sf"/>
</dbReference>
<reference evidence="2" key="1">
    <citation type="submission" date="2015-12" db="EMBL/GenBank/DDBJ databases">
        <title>Update maize B73 reference genome by single molecule sequencing technologies.</title>
        <authorList>
            <consortium name="Maize Genome Sequencing Project"/>
            <person name="Ware D."/>
        </authorList>
    </citation>
    <scope>NUCLEOTIDE SEQUENCE [LARGE SCALE GENOMIC DNA]</scope>
    <source>
        <tissue evidence="2">Seedling</tissue>
    </source>
</reference>
<evidence type="ECO:0000256" key="1">
    <source>
        <dbReference type="ARBA" id="ARBA00009624"/>
    </source>
</evidence>
<gene>
    <name evidence="2" type="ORF">ZEAMMB73_Zm00001d005649</name>
</gene>
<evidence type="ECO:0000313" key="2">
    <source>
        <dbReference type="EMBL" id="ONM21610.1"/>
    </source>
</evidence>
<dbReference type="AlphaFoldDB" id="A0A1D6EPA9"/>
<dbReference type="GO" id="GO:0008308">
    <property type="term" value="F:voltage-gated monoatomic anion channel activity"/>
    <property type="evidence" value="ECO:0007669"/>
    <property type="project" value="InterPro"/>
</dbReference>
<dbReference type="PANTHER" id="PTHR11743">
    <property type="entry name" value="VOLTAGE-DEPENDENT ANION-SELECTIVE CHANNEL"/>
    <property type="match status" value="1"/>
</dbReference>
<dbReference type="PANTHER" id="PTHR11743:SF70">
    <property type="entry name" value="GH26960P-RELATED"/>
    <property type="match status" value="1"/>
</dbReference>
<dbReference type="Pfam" id="PF01459">
    <property type="entry name" value="Porin_3"/>
    <property type="match status" value="1"/>
</dbReference>
<organism evidence="2">
    <name type="scientific">Zea mays</name>
    <name type="common">Maize</name>
    <dbReference type="NCBI Taxonomy" id="4577"/>
    <lineage>
        <taxon>Eukaryota</taxon>
        <taxon>Viridiplantae</taxon>
        <taxon>Streptophyta</taxon>
        <taxon>Embryophyta</taxon>
        <taxon>Tracheophyta</taxon>
        <taxon>Spermatophyta</taxon>
        <taxon>Magnoliopsida</taxon>
        <taxon>Liliopsida</taxon>
        <taxon>Poales</taxon>
        <taxon>Poaceae</taxon>
        <taxon>PACMAD clade</taxon>
        <taxon>Panicoideae</taxon>
        <taxon>Andropogonodae</taxon>
        <taxon>Andropogoneae</taxon>
        <taxon>Tripsacinae</taxon>
        <taxon>Zea</taxon>
    </lineage>
</organism>
<proteinExistence type="inferred from homology"/>
<dbReference type="InterPro" id="IPR027246">
    <property type="entry name" value="Porin_Euk/Tom40"/>
</dbReference>
<dbReference type="Gene3D" id="2.40.160.10">
    <property type="entry name" value="Porin"/>
    <property type="match status" value="1"/>
</dbReference>
<dbReference type="ExpressionAtlas" id="A0A1D6EPA9">
    <property type="expression patterns" value="baseline and differential"/>
</dbReference>
<comment type="similarity">
    <text evidence="1">Belongs to the eukaryotic mitochondrial porin (TC 1.B.8.1) family.</text>
</comment>
<protein>
    <submittedName>
        <fullName evidence="2">Voltage-dependent anion channel protein1a</fullName>
    </submittedName>
</protein>